<evidence type="ECO:0000313" key="2">
    <source>
        <dbReference type="Proteomes" id="UP001143856"/>
    </source>
</evidence>
<proteinExistence type="predicted"/>
<organism evidence="1 2">
    <name type="scientific">Xylaria curta</name>
    <dbReference type="NCBI Taxonomy" id="42375"/>
    <lineage>
        <taxon>Eukaryota</taxon>
        <taxon>Fungi</taxon>
        <taxon>Dikarya</taxon>
        <taxon>Ascomycota</taxon>
        <taxon>Pezizomycotina</taxon>
        <taxon>Sordariomycetes</taxon>
        <taxon>Xylariomycetidae</taxon>
        <taxon>Xylariales</taxon>
        <taxon>Xylariaceae</taxon>
        <taxon>Xylaria</taxon>
    </lineage>
</organism>
<accession>A0ACC1N1K5</accession>
<comment type="caution">
    <text evidence="1">The sequence shown here is derived from an EMBL/GenBank/DDBJ whole genome shotgun (WGS) entry which is preliminary data.</text>
</comment>
<gene>
    <name evidence="1" type="ORF">NUW58_g9071</name>
</gene>
<reference evidence="1" key="1">
    <citation type="submission" date="2022-10" db="EMBL/GenBank/DDBJ databases">
        <title>Genome Sequence of Xylaria curta.</title>
        <authorList>
            <person name="Buettner E."/>
        </authorList>
    </citation>
    <scope>NUCLEOTIDE SEQUENCE</scope>
    <source>
        <strain evidence="1">Babe10</strain>
    </source>
</reference>
<dbReference type="Proteomes" id="UP001143856">
    <property type="component" value="Unassembled WGS sequence"/>
</dbReference>
<name>A0ACC1N1K5_9PEZI</name>
<evidence type="ECO:0000313" key="1">
    <source>
        <dbReference type="EMBL" id="KAJ2972944.1"/>
    </source>
</evidence>
<keyword evidence="2" id="KW-1185">Reference proteome</keyword>
<sequence length="177" mass="19271">MCCAMASIMTSRIDLRFKDISPLIWELHHRRCRVGLLSSSSSSSFPSGISDISIEEAFMAWDRLASLDIGVLRAVPLNTEEALSHLALTDIAVWRSTTVVNEDADGQFSSSQNAQLSYPTRGLELEGYLQKELKSTVAATLGIAEAHIDPPIPLPEVVMDLVITMSLGVKVAEKLEG</sequence>
<protein>
    <submittedName>
        <fullName evidence="1">Uncharacterized protein</fullName>
    </submittedName>
</protein>
<dbReference type="EMBL" id="JAPDGR010003055">
    <property type="protein sequence ID" value="KAJ2972944.1"/>
    <property type="molecule type" value="Genomic_DNA"/>
</dbReference>